<evidence type="ECO:0000313" key="3">
    <source>
        <dbReference type="Proteomes" id="UP000515344"/>
    </source>
</evidence>
<keyword evidence="1" id="KW-1133">Transmembrane helix</keyword>
<feature type="transmembrane region" description="Helical" evidence="1">
    <location>
        <begin position="122"/>
        <end position="143"/>
    </location>
</feature>
<accession>A0A7G5XLM6</accession>
<keyword evidence="1" id="KW-0812">Transmembrane</keyword>
<evidence type="ECO:0000313" key="2">
    <source>
        <dbReference type="EMBL" id="QNA46379.1"/>
    </source>
</evidence>
<name>A0A7G5XLM6_9BACT</name>
<protein>
    <submittedName>
        <fullName evidence="2">Uncharacterized protein</fullName>
    </submittedName>
</protein>
<dbReference type="RefSeq" id="WP_182806229.1">
    <property type="nucleotide sequence ID" value="NZ_CP060007.1"/>
</dbReference>
<organism evidence="2 3">
    <name type="scientific">Lacibacter sediminis</name>
    <dbReference type="NCBI Taxonomy" id="2760713"/>
    <lineage>
        <taxon>Bacteria</taxon>
        <taxon>Pseudomonadati</taxon>
        <taxon>Bacteroidota</taxon>
        <taxon>Chitinophagia</taxon>
        <taxon>Chitinophagales</taxon>
        <taxon>Chitinophagaceae</taxon>
        <taxon>Lacibacter</taxon>
    </lineage>
</organism>
<sequence length="159" mass="18520">MNFLFQRKHKYETHTGIEDVRQRIKSLRKSSWYDVAINLTGKIQEDNSFTLKNKQTLGAFTRGIPKTFVLLEGQLTPDNTATKIDITVRPNYILVLLFYILTCIVLYDLYDFVIHDFSTDLLRAGVLSIILLFTVFLIGSMMNNITNRFEEFMLLGKRK</sequence>
<proteinExistence type="predicted"/>
<dbReference type="EMBL" id="CP060007">
    <property type="protein sequence ID" value="QNA46379.1"/>
    <property type="molecule type" value="Genomic_DNA"/>
</dbReference>
<reference evidence="3" key="1">
    <citation type="submission" date="2020-08" db="EMBL/GenBank/DDBJ databases">
        <title>Lacibacter sp. S13-6-6 genome sequencing.</title>
        <authorList>
            <person name="Jin L."/>
        </authorList>
    </citation>
    <scope>NUCLEOTIDE SEQUENCE [LARGE SCALE GENOMIC DNA]</scope>
    <source>
        <strain evidence="3">S13-6-6</strain>
    </source>
</reference>
<gene>
    <name evidence="2" type="ORF">H4075_09465</name>
</gene>
<dbReference type="KEGG" id="lacs:H4075_09465"/>
<evidence type="ECO:0000256" key="1">
    <source>
        <dbReference type="SAM" id="Phobius"/>
    </source>
</evidence>
<dbReference type="AlphaFoldDB" id="A0A7G5XLM6"/>
<keyword evidence="1" id="KW-0472">Membrane</keyword>
<keyword evidence="3" id="KW-1185">Reference proteome</keyword>
<dbReference type="Proteomes" id="UP000515344">
    <property type="component" value="Chromosome"/>
</dbReference>
<feature type="transmembrane region" description="Helical" evidence="1">
    <location>
        <begin position="92"/>
        <end position="110"/>
    </location>
</feature>